<feature type="transmembrane region" description="Helical" evidence="1">
    <location>
        <begin position="249"/>
        <end position="271"/>
    </location>
</feature>
<keyword evidence="1" id="KW-0472">Membrane</keyword>
<evidence type="ECO:0000313" key="3">
    <source>
        <dbReference type="WBParaSite" id="MBELARI_LOCUS6562"/>
    </source>
</evidence>
<reference evidence="3" key="1">
    <citation type="submission" date="2024-02" db="UniProtKB">
        <authorList>
            <consortium name="WormBaseParasite"/>
        </authorList>
    </citation>
    <scope>IDENTIFICATION</scope>
</reference>
<keyword evidence="2" id="KW-1185">Reference proteome</keyword>
<sequence>MRQKMRENGENEIFWHYLQRFQSFFVHTIVNNLSGKVIFWELGSICLGVADGVLSSALSKSLYFEYSNFVLVTKFATFVLGFELLRSFFGIRLVSFHCSLVFHGFFPIILQFLFTMLNEMSISGVWAPGFERILTFSPIICAFLCSLVDELPFSRRTQRQAVALILVTCLPYYALKFHDVESLNAWAFHISFLAVFAQLIAWIQLKNLLKRYGPLEVLYTQQCCYFFGSFAAEVYLHSIRGVSEYLIRWRFPFLFPVWAILLLVSPLYEYFRLKSLQMTDPPTLAVLSNIKISLQIFFSYGLSKYVYHQSSWEHFDSHNFLMAATASSAGFYYLLRKKRSLMIKNY</sequence>
<keyword evidence="1" id="KW-0812">Transmembrane</keyword>
<protein>
    <submittedName>
        <fullName evidence="3">Uncharacterized protein</fullName>
    </submittedName>
</protein>
<feature type="transmembrane region" description="Helical" evidence="1">
    <location>
        <begin position="63"/>
        <end position="82"/>
    </location>
</feature>
<evidence type="ECO:0000313" key="2">
    <source>
        <dbReference type="Proteomes" id="UP000887575"/>
    </source>
</evidence>
<accession>A0AAF3JAD6</accession>
<dbReference type="AlphaFoldDB" id="A0AAF3JAD6"/>
<feature type="transmembrane region" description="Helical" evidence="1">
    <location>
        <begin position="217"/>
        <end position="237"/>
    </location>
</feature>
<name>A0AAF3JAD6_9BILA</name>
<organism evidence="2 3">
    <name type="scientific">Mesorhabditis belari</name>
    <dbReference type="NCBI Taxonomy" id="2138241"/>
    <lineage>
        <taxon>Eukaryota</taxon>
        <taxon>Metazoa</taxon>
        <taxon>Ecdysozoa</taxon>
        <taxon>Nematoda</taxon>
        <taxon>Chromadorea</taxon>
        <taxon>Rhabditida</taxon>
        <taxon>Rhabditina</taxon>
        <taxon>Rhabditomorpha</taxon>
        <taxon>Rhabditoidea</taxon>
        <taxon>Rhabditidae</taxon>
        <taxon>Mesorhabditinae</taxon>
        <taxon>Mesorhabditis</taxon>
    </lineage>
</organism>
<feature type="transmembrane region" description="Helical" evidence="1">
    <location>
        <begin position="37"/>
        <end position="57"/>
    </location>
</feature>
<keyword evidence="1" id="KW-1133">Transmembrane helix</keyword>
<dbReference type="WBParaSite" id="MBELARI_LOCUS6562">
    <property type="protein sequence ID" value="MBELARI_LOCUS6562"/>
    <property type="gene ID" value="MBELARI_LOCUS6562"/>
</dbReference>
<feature type="transmembrane region" description="Helical" evidence="1">
    <location>
        <begin position="183"/>
        <end position="205"/>
    </location>
</feature>
<feature type="transmembrane region" description="Helical" evidence="1">
    <location>
        <begin position="160"/>
        <end position="177"/>
    </location>
</feature>
<feature type="transmembrane region" description="Helical" evidence="1">
    <location>
        <begin position="283"/>
        <end position="302"/>
    </location>
</feature>
<feature type="transmembrane region" description="Helical" evidence="1">
    <location>
        <begin position="317"/>
        <end position="335"/>
    </location>
</feature>
<proteinExistence type="predicted"/>
<feature type="transmembrane region" description="Helical" evidence="1">
    <location>
        <begin position="129"/>
        <end position="148"/>
    </location>
</feature>
<dbReference type="Proteomes" id="UP000887575">
    <property type="component" value="Unassembled WGS sequence"/>
</dbReference>
<evidence type="ECO:0000256" key="1">
    <source>
        <dbReference type="SAM" id="Phobius"/>
    </source>
</evidence>
<feature type="transmembrane region" description="Helical" evidence="1">
    <location>
        <begin position="94"/>
        <end position="117"/>
    </location>
</feature>